<reference evidence="1 3" key="1">
    <citation type="journal article" date="2020" name="Stud. Mycol.">
        <title>101 Dothideomycetes genomes: a test case for predicting lifestyles and emergence of pathogens.</title>
        <authorList>
            <person name="Haridas S."/>
            <person name="Albert R."/>
            <person name="Binder M."/>
            <person name="Bloem J."/>
            <person name="Labutti K."/>
            <person name="Salamov A."/>
            <person name="Andreopoulos B."/>
            <person name="Baker S."/>
            <person name="Barry K."/>
            <person name="Bills G."/>
            <person name="Bluhm B."/>
            <person name="Cannon C."/>
            <person name="Castanera R."/>
            <person name="Culley D."/>
            <person name="Daum C."/>
            <person name="Ezra D."/>
            <person name="Gonzalez J."/>
            <person name="Henrissat B."/>
            <person name="Kuo A."/>
            <person name="Liang C."/>
            <person name="Lipzen A."/>
            <person name="Lutzoni F."/>
            <person name="Magnuson J."/>
            <person name="Mondo S."/>
            <person name="Nolan M."/>
            <person name="Ohm R."/>
            <person name="Pangilinan J."/>
            <person name="Park H.-J."/>
            <person name="Ramirez L."/>
            <person name="Alfaro M."/>
            <person name="Sun H."/>
            <person name="Tritt A."/>
            <person name="Yoshinaga Y."/>
            <person name="Zwiers L.-H."/>
            <person name="Turgeon B."/>
            <person name="Goodwin S."/>
            <person name="Spatafora J."/>
            <person name="Crous P."/>
            <person name="Grigoriev I."/>
        </authorList>
    </citation>
    <scope>NUCLEOTIDE SEQUENCE</scope>
    <source>
        <strain evidence="1 3">CBS 304.34</strain>
    </source>
</reference>
<proteinExistence type="predicted"/>
<sequence length="254" mass="28831">MLVEFAGWDLENYQLVRAFSAERIQTHEASENLVTLKNDNPKMVERMIYYLYHLGYLPTAPISLKDLVKDIHPDDWCSGCIELNMLERSRERKVEECPCISEVMDLLHGKNPGTHCGDDSDSTLATHASMYAMDDKYGIAELKDLAKGRLEAALTKHGLNLTFPRDVAISIVFCMTPDSDSALRVLVARYFAQHEYMLGLEPIQRALEEHNGLALAVLKALHPNHLQSDSNSIPYRQDQLQDANKLYRLKRALS</sequence>
<dbReference type="Gene3D" id="3.30.710.10">
    <property type="entry name" value="Potassium Channel Kv1.1, Chain A"/>
    <property type="match status" value="1"/>
</dbReference>
<dbReference type="InterPro" id="IPR011333">
    <property type="entry name" value="SKP1/BTB/POZ_sf"/>
</dbReference>
<dbReference type="GeneID" id="54466635"/>
<dbReference type="PANTHER" id="PTHR47843">
    <property type="entry name" value="BTB DOMAIN-CONTAINING PROTEIN-RELATED"/>
    <property type="match status" value="1"/>
</dbReference>
<evidence type="ECO:0000313" key="2">
    <source>
        <dbReference type="Proteomes" id="UP000504636"/>
    </source>
</evidence>
<dbReference type="RefSeq" id="XP_033574214.1">
    <property type="nucleotide sequence ID" value="XM_033725742.1"/>
</dbReference>
<evidence type="ECO:0000313" key="1">
    <source>
        <dbReference type="EMBL" id="KAF2807250.1"/>
    </source>
</evidence>
<dbReference type="Proteomes" id="UP000504636">
    <property type="component" value="Unplaced"/>
</dbReference>
<dbReference type="PANTHER" id="PTHR47843:SF5">
    <property type="entry name" value="BTB_POZ DOMAIN PROTEIN"/>
    <property type="match status" value="1"/>
</dbReference>
<dbReference type="AlphaFoldDB" id="A0A6A6YET8"/>
<organism evidence="1">
    <name type="scientific">Mytilinidion resinicola</name>
    <dbReference type="NCBI Taxonomy" id="574789"/>
    <lineage>
        <taxon>Eukaryota</taxon>
        <taxon>Fungi</taxon>
        <taxon>Dikarya</taxon>
        <taxon>Ascomycota</taxon>
        <taxon>Pezizomycotina</taxon>
        <taxon>Dothideomycetes</taxon>
        <taxon>Pleosporomycetidae</taxon>
        <taxon>Mytilinidiales</taxon>
        <taxon>Mytilinidiaceae</taxon>
        <taxon>Mytilinidion</taxon>
    </lineage>
</organism>
<keyword evidence="2" id="KW-1185">Reference proteome</keyword>
<protein>
    <recommendedName>
        <fullName evidence="4">BTB domain-containing protein</fullName>
    </recommendedName>
</protein>
<name>A0A6A6YET8_9PEZI</name>
<evidence type="ECO:0000313" key="3">
    <source>
        <dbReference type="RefSeq" id="XP_033574214.1"/>
    </source>
</evidence>
<reference evidence="3" key="3">
    <citation type="submission" date="2025-04" db="UniProtKB">
        <authorList>
            <consortium name="RefSeq"/>
        </authorList>
    </citation>
    <scope>IDENTIFICATION</scope>
    <source>
        <strain evidence="3">CBS 304.34</strain>
    </source>
</reference>
<gene>
    <name evidence="1 3" type="ORF">BDZ99DRAFT_522868</name>
</gene>
<reference evidence="3" key="2">
    <citation type="submission" date="2020-04" db="EMBL/GenBank/DDBJ databases">
        <authorList>
            <consortium name="NCBI Genome Project"/>
        </authorList>
    </citation>
    <scope>NUCLEOTIDE SEQUENCE</scope>
    <source>
        <strain evidence="3">CBS 304.34</strain>
    </source>
</reference>
<dbReference type="OrthoDB" id="6359816at2759"/>
<dbReference type="EMBL" id="MU003705">
    <property type="protein sequence ID" value="KAF2807250.1"/>
    <property type="molecule type" value="Genomic_DNA"/>
</dbReference>
<evidence type="ECO:0008006" key="4">
    <source>
        <dbReference type="Google" id="ProtNLM"/>
    </source>
</evidence>
<accession>A0A6A6YET8</accession>